<dbReference type="GO" id="GO:0140359">
    <property type="term" value="F:ABC-type transporter activity"/>
    <property type="evidence" value="ECO:0007669"/>
    <property type="project" value="InterPro"/>
</dbReference>
<dbReference type="Proteomes" id="UP000681722">
    <property type="component" value="Unassembled WGS sequence"/>
</dbReference>
<evidence type="ECO:0000313" key="5">
    <source>
        <dbReference type="EMBL" id="CAF1452489.1"/>
    </source>
</evidence>
<dbReference type="GO" id="GO:0005524">
    <property type="term" value="F:ATP binding"/>
    <property type="evidence" value="ECO:0007669"/>
    <property type="project" value="InterPro"/>
</dbReference>
<keyword evidence="8" id="KW-1185">Reference proteome</keyword>
<dbReference type="AlphaFoldDB" id="A0A815PRW3"/>
<gene>
    <name evidence="5" type="ORF">GPM918_LOCUS34787</name>
    <name evidence="4" type="ORF">OVA965_LOCUS29640</name>
    <name evidence="7" type="ORF">SRO942_LOCUS35496</name>
    <name evidence="6" type="ORF">TMI583_LOCUS30427</name>
</gene>
<evidence type="ECO:0000313" key="6">
    <source>
        <dbReference type="EMBL" id="CAF4136607.1"/>
    </source>
</evidence>
<dbReference type="GO" id="GO:0016887">
    <property type="term" value="F:ATP hydrolysis activity"/>
    <property type="evidence" value="ECO:0007669"/>
    <property type="project" value="InterPro"/>
</dbReference>
<evidence type="ECO:0000259" key="3">
    <source>
        <dbReference type="Pfam" id="PF00005"/>
    </source>
</evidence>
<dbReference type="EMBL" id="CAJNOQ010019555">
    <property type="protein sequence ID" value="CAF1452489.1"/>
    <property type="molecule type" value="Genomic_DNA"/>
</dbReference>
<dbReference type="InterPro" id="IPR027417">
    <property type="entry name" value="P-loop_NTPase"/>
</dbReference>
<keyword evidence="1" id="KW-0813">Transport</keyword>
<evidence type="ECO:0000313" key="4">
    <source>
        <dbReference type="EMBL" id="CAF1325514.1"/>
    </source>
</evidence>
<dbReference type="Gene3D" id="3.40.50.300">
    <property type="entry name" value="P-loop containing nucleotide triphosphate hydrolases"/>
    <property type="match status" value="1"/>
</dbReference>
<accession>A0A815PRW3</accession>
<sequence>MKIRHLPPNDIYQATNRILSLTNLKTDALTLSKDLSGGMKRRLSIGMSLIGEPTVLIFDEPTSGIDLEYRLFMDKDVLCEERQVRSHIQQSCQNIIFDRESVSELRFGIPRGQESQVQYLIDSLARSQKQLKIKNYGIATMTIEDVFLQYV</sequence>
<evidence type="ECO:0000313" key="8">
    <source>
        <dbReference type="Proteomes" id="UP000663829"/>
    </source>
</evidence>
<dbReference type="SUPFAM" id="SSF52540">
    <property type="entry name" value="P-loop containing nucleoside triphosphate hydrolases"/>
    <property type="match status" value="1"/>
</dbReference>
<dbReference type="Proteomes" id="UP000682733">
    <property type="component" value="Unassembled WGS sequence"/>
</dbReference>
<dbReference type="GO" id="GO:0005319">
    <property type="term" value="F:lipid transporter activity"/>
    <property type="evidence" value="ECO:0007669"/>
    <property type="project" value="TreeGrafter"/>
</dbReference>
<protein>
    <recommendedName>
        <fullName evidence="3">ABC transporter domain-containing protein</fullName>
    </recommendedName>
</protein>
<dbReference type="Proteomes" id="UP000677228">
    <property type="component" value="Unassembled WGS sequence"/>
</dbReference>
<keyword evidence="2" id="KW-0677">Repeat</keyword>
<dbReference type="Pfam" id="PF00005">
    <property type="entry name" value="ABC_tran"/>
    <property type="match status" value="1"/>
</dbReference>
<organism evidence="5 8">
    <name type="scientific">Didymodactylos carnosus</name>
    <dbReference type="NCBI Taxonomy" id="1234261"/>
    <lineage>
        <taxon>Eukaryota</taxon>
        <taxon>Metazoa</taxon>
        <taxon>Spiralia</taxon>
        <taxon>Gnathifera</taxon>
        <taxon>Rotifera</taxon>
        <taxon>Eurotatoria</taxon>
        <taxon>Bdelloidea</taxon>
        <taxon>Philodinida</taxon>
        <taxon>Philodinidae</taxon>
        <taxon>Didymodactylos</taxon>
    </lineage>
</organism>
<dbReference type="Proteomes" id="UP000663829">
    <property type="component" value="Unassembled WGS sequence"/>
</dbReference>
<evidence type="ECO:0000313" key="7">
    <source>
        <dbReference type="EMBL" id="CAF4325431.1"/>
    </source>
</evidence>
<dbReference type="EMBL" id="CAJOBA010042610">
    <property type="protein sequence ID" value="CAF4136607.1"/>
    <property type="molecule type" value="Genomic_DNA"/>
</dbReference>
<dbReference type="PANTHER" id="PTHR19229">
    <property type="entry name" value="ATP-BINDING CASSETTE TRANSPORTER SUBFAMILY A ABCA"/>
    <property type="match status" value="1"/>
</dbReference>
<dbReference type="OrthoDB" id="6512918at2759"/>
<dbReference type="InterPro" id="IPR026082">
    <property type="entry name" value="ABCA"/>
</dbReference>
<feature type="domain" description="ABC transporter" evidence="3">
    <location>
        <begin position="20"/>
        <end position="63"/>
    </location>
</feature>
<evidence type="ECO:0000256" key="2">
    <source>
        <dbReference type="ARBA" id="ARBA00022737"/>
    </source>
</evidence>
<dbReference type="GO" id="GO:0016020">
    <property type="term" value="C:membrane"/>
    <property type="evidence" value="ECO:0007669"/>
    <property type="project" value="InterPro"/>
</dbReference>
<dbReference type="EMBL" id="CAJOBC010085007">
    <property type="protein sequence ID" value="CAF4325431.1"/>
    <property type="molecule type" value="Genomic_DNA"/>
</dbReference>
<proteinExistence type="predicted"/>
<comment type="caution">
    <text evidence="5">The sequence shown here is derived from an EMBL/GenBank/DDBJ whole genome shotgun (WGS) entry which is preliminary data.</text>
</comment>
<evidence type="ECO:0000256" key="1">
    <source>
        <dbReference type="ARBA" id="ARBA00022448"/>
    </source>
</evidence>
<reference evidence="5" key="1">
    <citation type="submission" date="2021-02" db="EMBL/GenBank/DDBJ databases">
        <authorList>
            <person name="Nowell W R."/>
        </authorList>
    </citation>
    <scope>NUCLEOTIDE SEQUENCE</scope>
</reference>
<dbReference type="InterPro" id="IPR003439">
    <property type="entry name" value="ABC_transporter-like_ATP-bd"/>
</dbReference>
<dbReference type="EMBL" id="CAJNOK010020997">
    <property type="protein sequence ID" value="CAF1325514.1"/>
    <property type="molecule type" value="Genomic_DNA"/>
</dbReference>
<dbReference type="PANTHER" id="PTHR19229:SF36">
    <property type="entry name" value="ATP-BINDING CASSETTE SUB-FAMILY A MEMBER 2"/>
    <property type="match status" value="1"/>
</dbReference>
<name>A0A815PRW3_9BILA</name>